<sequence length="84" mass="9456">MLYDITQQKTGRHGSIVGYYSVPFTLVGTTLRTRLTTDLVSVFDGDQLVAKHTRVHRFRYRYSTDITHGPSGDSDAHDVPTRDG</sequence>
<feature type="region of interest" description="Disordered" evidence="1">
    <location>
        <begin position="65"/>
        <end position="84"/>
    </location>
</feature>
<dbReference type="InterPro" id="IPR054353">
    <property type="entry name" value="IstA-like_C"/>
</dbReference>
<evidence type="ECO:0000313" key="4">
    <source>
        <dbReference type="Proteomes" id="UP000011723"/>
    </source>
</evidence>
<feature type="domain" description="Transposase for insertion sequence element IS21-like C-terminal" evidence="2">
    <location>
        <begin position="19"/>
        <end position="57"/>
    </location>
</feature>
<protein>
    <submittedName>
        <fullName evidence="3">Transposase</fullName>
    </submittedName>
</protein>
<dbReference type="AlphaFoldDB" id="M1P4Y0"/>
<dbReference type="KEGG" id="chn:A605_03550"/>
<gene>
    <name evidence="3" type="ORF">A605_03550</name>
</gene>
<organism evidence="3 4">
    <name type="scientific">Corynebacterium halotolerans YIM 70093 = DSM 44683</name>
    <dbReference type="NCBI Taxonomy" id="1121362"/>
    <lineage>
        <taxon>Bacteria</taxon>
        <taxon>Bacillati</taxon>
        <taxon>Actinomycetota</taxon>
        <taxon>Actinomycetes</taxon>
        <taxon>Mycobacteriales</taxon>
        <taxon>Corynebacteriaceae</taxon>
        <taxon>Corynebacterium</taxon>
    </lineage>
</organism>
<evidence type="ECO:0000259" key="2">
    <source>
        <dbReference type="Pfam" id="PF22483"/>
    </source>
</evidence>
<dbReference type="RefSeq" id="WP_015400141.1">
    <property type="nucleotide sequence ID" value="NC_020302.1"/>
</dbReference>
<evidence type="ECO:0000313" key="3">
    <source>
        <dbReference type="EMBL" id="AGF71721.1"/>
    </source>
</evidence>
<dbReference type="Proteomes" id="UP000011723">
    <property type="component" value="Chromosome"/>
</dbReference>
<proteinExistence type="predicted"/>
<dbReference type="HOGENOM" id="CLU_2521935_0_0_11"/>
<reference evidence="3 4" key="1">
    <citation type="journal article" date="2012" name="Stand. Genomic Sci.">
        <title>Genome sequence of the halotolerant bacterium Corynebacterium halotolerans type strain YIM 70093(T) (= DSM 44683(T)).</title>
        <authorList>
            <person name="Ruckert C."/>
            <person name="Albersmeier A."/>
            <person name="Al-Dilaimi A."/>
            <person name="Niehaus K."/>
            <person name="Szczepanowski R."/>
            <person name="Kalinowski J."/>
        </authorList>
    </citation>
    <scope>NUCLEOTIDE SEQUENCE [LARGE SCALE GENOMIC DNA]</scope>
    <source>
        <strain evidence="3">YIM 70093</strain>
    </source>
</reference>
<feature type="compositionally biased region" description="Basic and acidic residues" evidence="1">
    <location>
        <begin position="74"/>
        <end position="84"/>
    </location>
</feature>
<keyword evidence="4" id="KW-1185">Reference proteome</keyword>
<accession>M1P4Y0</accession>
<dbReference type="Pfam" id="PF22483">
    <property type="entry name" value="Mu-transpos_C_2"/>
    <property type="match status" value="1"/>
</dbReference>
<dbReference type="PATRIC" id="fig|1121362.3.peg.715"/>
<name>M1P4Y0_9CORY</name>
<dbReference type="EMBL" id="CP003697">
    <property type="protein sequence ID" value="AGF71721.1"/>
    <property type="molecule type" value="Genomic_DNA"/>
</dbReference>
<evidence type="ECO:0000256" key="1">
    <source>
        <dbReference type="SAM" id="MobiDB-lite"/>
    </source>
</evidence>